<name>A0A8S5QM63_9CAUD</name>
<dbReference type="EMBL" id="BK015688">
    <property type="protein sequence ID" value="DAE19897.1"/>
    <property type="molecule type" value="Genomic_DNA"/>
</dbReference>
<organism evidence="1">
    <name type="scientific">Siphoviridae sp. ctVCm11</name>
    <dbReference type="NCBI Taxonomy" id="2826358"/>
    <lineage>
        <taxon>Viruses</taxon>
        <taxon>Duplodnaviria</taxon>
        <taxon>Heunggongvirae</taxon>
        <taxon>Uroviricota</taxon>
        <taxon>Caudoviricetes</taxon>
    </lineage>
</organism>
<protein>
    <submittedName>
        <fullName evidence="1">Uncharacterized protein</fullName>
    </submittedName>
</protein>
<sequence length="99" mass="11849">MTKSIMQDKRECYISGFSTNLARHHIYGGGRRQLSDIWGCWVWLRADWHNMADYGVHGKDGHELDMRLKRECQKRFEELYGHDTFMAVFKKNYLEEESC</sequence>
<reference evidence="1" key="1">
    <citation type="journal article" date="2021" name="Proc. Natl. Acad. Sci. U.S.A.">
        <title>A Catalog of Tens of Thousands of Viruses from Human Metagenomes Reveals Hidden Associations with Chronic Diseases.</title>
        <authorList>
            <person name="Tisza M.J."/>
            <person name="Buck C.B."/>
        </authorList>
    </citation>
    <scope>NUCLEOTIDE SEQUENCE</scope>
    <source>
        <strain evidence="1">CtVCm11</strain>
    </source>
</reference>
<evidence type="ECO:0000313" key="1">
    <source>
        <dbReference type="EMBL" id="DAE19897.1"/>
    </source>
</evidence>
<accession>A0A8S5QM63</accession>
<proteinExistence type="predicted"/>